<organism evidence="2 3">
    <name type="scientific">Brevundimonas lenta</name>
    <dbReference type="NCBI Taxonomy" id="424796"/>
    <lineage>
        <taxon>Bacteria</taxon>
        <taxon>Pseudomonadati</taxon>
        <taxon>Pseudomonadota</taxon>
        <taxon>Alphaproteobacteria</taxon>
        <taxon>Caulobacterales</taxon>
        <taxon>Caulobacteraceae</taxon>
        <taxon>Brevundimonas</taxon>
    </lineage>
</organism>
<dbReference type="InterPro" id="IPR006311">
    <property type="entry name" value="TAT_signal"/>
</dbReference>
<dbReference type="PANTHER" id="PTHR33361">
    <property type="entry name" value="GLR0591 PROTEIN"/>
    <property type="match status" value="1"/>
</dbReference>
<feature type="chain" id="PRO_5031288461" evidence="1">
    <location>
        <begin position="26"/>
        <end position="612"/>
    </location>
</feature>
<keyword evidence="1" id="KW-0732">Signal</keyword>
<dbReference type="Proteomes" id="UP000529946">
    <property type="component" value="Unassembled WGS sequence"/>
</dbReference>
<accession>A0A7W6NQM3</accession>
<proteinExistence type="predicted"/>
<evidence type="ECO:0000313" key="3">
    <source>
        <dbReference type="Proteomes" id="UP000529946"/>
    </source>
</evidence>
<protein>
    <submittedName>
        <fullName evidence="2">Uncharacterized protein (DUF885 family)</fullName>
    </submittedName>
</protein>
<dbReference type="InterPro" id="IPR010281">
    <property type="entry name" value="DUF885"/>
</dbReference>
<feature type="signal peptide" evidence="1">
    <location>
        <begin position="1"/>
        <end position="25"/>
    </location>
</feature>
<evidence type="ECO:0000313" key="2">
    <source>
        <dbReference type="EMBL" id="MBB4084078.1"/>
    </source>
</evidence>
<dbReference type="PANTHER" id="PTHR33361:SF2">
    <property type="entry name" value="DUF885 DOMAIN-CONTAINING PROTEIN"/>
    <property type="match status" value="1"/>
</dbReference>
<keyword evidence="3" id="KW-1185">Reference proteome</keyword>
<name>A0A7W6NQM3_9CAUL</name>
<dbReference type="PROSITE" id="PS51318">
    <property type="entry name" value="TAT"/>
    <property type="match status" value="1"/>
</dbReference>
<sequence>MLDRRRFLLTTAAAAGAAVAAPAFAGAAVQSEGGAKVTALLDKMMQEFLAQSPEFMTTLGLDTGPNAAVRSKLDDRSQAFTDRTFAAFRGYGQELDAIDRNALTGMDAVNYDTTRFVVEAAALADTFDYGVQAPVGGANPYVVSQLNGSYSGIPQFLDTQHQIRSADDAETYLDRLTAFAEVLDVETDRVRHDFAAGATPPDFILKRTGEQFAAALGVDPARSGMTQSLSRRAAEANLPGDWAARAEAIVRDAVYPAMQRQADVIAGALPGATSDAGCWRLPDGEAYYRYGVLTYTTTDMSGDEIHEVGLAQVAELSARADAILKAQGLTQGTVGERIAAVARRPDQIYPNTDEGKAQLIADLNGQMARMQQRLPEVFGTLPRATVEIRRVPVEIEAGAPGGSYQLPSLDGSRPGAYYINLRDTAETPRFTLPTLTYHEASPGHHFQIARALEAEGIPLLRKMPLFSGYTEGWALYAEQLADEMDVYADDPLGQLGYLQSFMFRATRLVADSGLHHKRWTREQAVRYMVDTLGDAESTLTTEVERYCVWPGQACSYKLGHTVWDRTRTKAKATLGDRFDIRGFHDTALEAGAIPLAVLEKLVDDWAAGLKQA</sequence>
<dbReference type="Pfam" id="PF05960">
    <property type="entry name" value="DUF885"/>
    <property type="match status" value="1"/>
</dbReference>
<dbReference type="EMBL" id="JACIDM010000003">
    <property type="protein sequence ID" value="MBB4084078.1"/>
    <property type="molecule type" value="Genomic_DNA"/>
</dbReference>
<comment type="caution">
    <text evidence="2">The sequence shown here is derived from an EMBL/GenBank/DDBJ whole genome shotgun (WGS) entry which is preliminary data.</text>
</comment>
<dbReference type="RefSeq" id="WP_183205232.1">
    <property type="nucleotide sequence ID" value="NZ_BAAAER010000003.1"/>
</dbReference>
<reference evidence="2 3" key="1">
    <citation type="submission" date="2020-08" db="EMBL/GenBank/DDBJ databases">
        <title>Genomic Encyclopedia of Type Strains, Phase IV (KMG-IV): sequencing the most valuable type-strain genomes for metagenomic binning, comparative biology and taxonomic classification.</title>
        <authorList>
            <person name="Goeker M."/>
        </authorList>
    </citation>
    <scope>NUCLEOTIDE SEQUENCE [LARGE SCALE GENOMIC DNA]</scope>
    <source>
        <strain evidence="2 3">DSM 23960</strain>
    </source>
</reference>
<evidence type="ECO:0000256" key="1">
    <source>
        <dbReference type="SAM" id="SignalP"/>
    </source>
</evidence>
<gene>
    <name evidence="2" type="ORF">GGR12_002966</name>
</gene>
<dbReference type="AlphaFoldDB" id="A0A7W6NQM3"/>